<sequence length="94" mass="10483">MPKVKWVEIGKVAVDSGRLLISDHCYRNQEAVREHGELLDDANYPNFLRLPFDLGHEGAGITVRAGLGDGFYPVFARYEDVEGGGPRIAELRIK</sequence>
<organism evidence="1">
    <name type="scientific">marine sediment metagenome</name>
    <dbReference type="NCBI Taxonomy" id="412755"/>
    <lineage>
        <taxon>unclassified sequences</taxon>
        <taxon>metagenomes</taxon>
        <taxon>ecological metagenomes</taxon>
    </lineage>
</organism>
<comment type="caution">
    <text evidence="1">The sequence shown here is derived from an EMBL/GenBank/DDBJ whole genome shotgun (WGS) entry which is preliminary data.</text>
</comment>
<accession>A0A0F9E9C3</accession>
<name>A0A0F9E9C3_9ZZZZ</name>
<feature type="non-terminal residue" evidence="1">
    <location>
        <position position="94"/>
    </location>
</feature>
<evidence type="ECO:0000313" key="1">
    <source>
        <dbReference type="EMBL" id="KKL62786.1"/>
    </source>
</evidence>
<gene>
    <name evidence="1" type="ORF">LCGC14_2181770</name>
</gene>
<dbReference type="EMBL" id="LAZR01028383">
    <property type="protein sequence ID" value="KKL62786.1"/>
    <property type="molecule type" value="Genomic_DNA"/>
</dbReference>
<proteinExistence type="predicted"/>
<dbReference type="AlphaFoldDB" id="A0A0F9E9C3"/>
<reference evidence="1" key="1">
    <citation type="journal article" date="2015" name="Nature">
        <title>Complex archaea that bridge the gap between prokaryotes and eukaryotes.</title>
        <authorList>
            <person name="Spang A."/>
            <person name="Saw J.H."/>
            <person name="Jorgensen S.L."/>
            <person name="Zaremba-Niedzwiedzka K."/>
            <person name="Martijn J."/>
            <person name="Lind A.E."/>
            <person name="van Eijk R."/>
            <person name="Schleper C."/>
            <person name="Guy L."/>
            <person name="Ettema T.J."/>
        </authorList>
    </citation>
    <scope>NUCLEOTIDE SEQUENCE</scope>
</reference>
<protein>
    <submittedName>
        <fullName evidence="1">Uncharacterized protein</fullName>
    </submittedName>
</protein>